<dbReference type="RefSeq" id="WP_184619459.1">
    <property type="nucleotide sequence ID" value="NZ_JACHEX010000003.1"/>
</dbReference>
<comment type="caution">
    <text evidence="1">The sequence shown here is derived from an EMBL/GenBank/DDBJ whole genome shotgun (WGS) entry which is preliminary data.</text>
</comment>
<dbReference type="Proteomes" id="UP000555828">
    <property type="component" value="Unassembled WGS sequence"/>
</dbReference>
<sequence>MIWSIVKLFMDLVERPGEGEKKKKEVIELVDSIFDYLHIDIDREDLELVLSPAIDYLTNILFK</sequence>
<evidence type="ECO:0000313" key="1">
    <source>
        <dbReference type="EMBL" id="MBB6062825.1"/>
    </source>
</evidence>
<reference evidence="1 2" key="1">
    <citation type="submission" date="2020-08" db="EMBL/GenBank/DDBJ databases">
        <title>Genomic Encyclopedia of Type Strains, Phase IV (KMG-IV): sequencing the most valuable type-strain genomes for metagenomic binning, comparative biology and taxonomic classification.</title>
        <authorList>
            <person name="Goeker M."/>
        </authorList>
    </citation>
    <scope>NUCLEOTIDE SEQUENCE [LARGE SCALE GENOMIC DNA]</scope>
    <source>
        <strain evidence="1 2">DSM 13481</strain>
    </source>
</reference>
<organism evidence="1 2">
    <name type="scientific">Thermosipho japonicus</name>
    <dbReference type="NCBI Taxonomy" id="90323"/>
    <lineage>
        <taxon>Bacteria</taxon>
        <taxon>Thermotogati</taxon>
        <taxon>Thermotogota</taxon>
        <taxon>Thermotogae</taxon>
        <taxon>Thermotogales</taxon>
        <taxon>Fervidobacteriaceae</taxon>
        <taxon>Thermosipho</taxon>
    </lineage>
</organism>
<dbReference type="AlphaFoldDB" id="A0A841GLF2"/>
<dbReference type="EMBL" id="JACHEX010000003">
    <property type="protein sequence ID" value="MBB6062825.1"/>
    <property type="molecule type" value="Genomic_DNA"/>
</dbReference>
<proteinExistence type="predicted"/>
<accession>A0A841GLF2</accession>
<evidence type="ECO:0000313" key="2">
    <source>
        <dbReference type="Proteomes" id="UP000555828"/>
    </source>
</evidence>
<keyword evidence="2" id="KW-1185">Reference proteome</keyword>
<name>A0A841GLF2_9BACT</name>
<protein>
    <submittedName>
        <fullName evidence="1">Uncharacterized protein</fullName>
    </submittedName>
</protein>
<gene>
    <name evidence="1" type="ORF">HNP65_001277</name>
</gene>